<gene>
    <name evidence="9" type="ORF">J2S70_001043</name>
</gene>
<evidence type="ECO:0000256" key="5">
    <source>
        <dbReference type="ARBA" id="ARBA00022989"/>
    </source>
</evidence>
<comment type="caution">
    <text evidence="9">The sequence shown here is derived from an EMBL/GenBank/DDBJ whole genome shotgun (WGS) entry which is preliminary data.</text>
</comment>
<feature type="transmembrane region" description="Helical" evidence="7">
    <location>
        <begin position="167"/>
        <end position="190"/>
    </location>
</feature>
<reference evidence="9 10" key="1">
    <citation type="submission" date="2023-07" db="EMBL/GenBank/DDBJ databases">
        <title>Sequencing the genomes of 1000 actinobacteria strains.</title>
        <authorList>
            <person name="Klenk H.-P."/>
        </authorList>
    </citation>
    <scope>NUCLEOTIDE SEQUENCE [LARGE SCALE GENOMIC DNA]</scope>
    <source>
        <strain evidence="9 10">DSM 17163</strain>
    </source>
</reference>
<keyword evidence="3" id="KW-1003">Cell membrane</keyword>
<dbReference type="InterPro" id="IPR005829">
    <property type="entry name" value="Sugar_transporter_CS"/>
</dbReference>
<evidence type="ECO:0000256" key="6">
    <source>
        <dbReference type="ARBA" id="ARBA00023136"/>
    </source>
</evidence>
<feature type="transmembrane region" description="Helical" evidence="7">
    <location>
        <begin position="263"/>
        <end position="284"/>
    </location>
</feature>
<evidence type="ECO:0000313" key="10">
    <source>
        <dbReference type="Proteomes" id="UP001243212"/>
    </source>
</evidence>
<protein>
    <submittedName>
        <fullName evidence="9">MFS family permease</fullName>
    </submittedName>
</protein>
<feature type="transmembrane region" description="Helical" evidence="7">
    <location>
        <begin position="326"/>
        <end position="345"/>
    </location>
</feature>
<feature type="transmembrane region" description="Helical" evidence="7">
    <location>
        <begin position="40"/>
        <end position="60"/>
    </location>
</feature>
<dbReference type="SUPFAM" id="SSF103473">
    <property type="entry name" value="MFS general substrate transporter"/>
    <property type="match status" value="1"/>
</dbReference>
<dbReference type="Gene3D" id="1.20.1250.20">
    <property type="entry name" value="MFS general substrate transporter like domains"/>
    <property type="match status" value="1"/>
</dbReference>
<accession>A0ABT9NGE6</accession>
<feature type="transmembrane region" description="Helical" evidence="7">
    <location>
        <begin position="390"/>
        <end position="412"/>
    </location>
</feature>
<dbReference type="InterPro" id="IPR005828">
    <property type="entry name" value="MFS_sugar_transport-like"/>
</dbReference>
<feature type="transmembrane region" description="Helical" evidence="7">
    <location>
        <begin position="202"/>
        <end position="221"/>
    </location>
</feature>
<name>A0ABT9NGE6_9ACTO</name>
<feature type="transmembrane region" description="Helical" evidence="7">
    <location>
        <begin position="66"/>
        <end position="89"/>
    </location>
</feature>
<comment type="subcellular location">
    <subcellularLocation>
        <location evidence="1">Cell membrane</location>
        <topology evidence="1">Multi-pass membrane protein</topology>
    </subcellularLocation>
</comment>
<keyword evidence="10" id="KW-1185">Reference proteome</keyword>
<dbReference type="Proteomes" id="UP001243212">
    <property type="component" value="Unassembled WGS sequence"/>
</dbReference>
<dbReference type="CDD" id="cd17369">
    <property type="entry name" value="MFS_ShiA_like"/>
    <property type="match status" value="1"/>
</dbReference>
<sequence>MAPEAHPHNREDLVLSTKKSEDRRVAVGTLVGTAVEWYDFFIYANAAAIVFAPLFFDPFVQGAGEIAGRLISFATVGISFFFRPLGAAIAGHYGDKLGRKAMLVATLLMMGIATFVIGLLPTYASAGVIAPIALLILRILQGLAAGGEWGGAALMAVEHAPVKKRGLYGGFPQIGVPLGMLMATLVLTVVSVLTTDEQFMSWGWRVPFLFSLVLIGIGMWIRLGVSESPVMEEIREADEKDEQVRLPIVDMFKTAWKPLIQSALVFAGNGVAGYMITGGFILSYTTQDRGLDRDTILNFISITAVMWIISTIFSAWLSDKIGRKPVYMIGFVIQIVWVWVLFGFVQNGTMTQILLGMLVWAIPIGFTYGPQAAMFAEMFPAKIRYSGAGLGNAFGAILGGAFAPLIATYLVAQTGTTNSVAIYIAIVTVVAAIALVTIPNSTGRDLSPAADGEINAEIEKIAAEEEGVIETTFERGAGF</sequence>
<dbReference type="EMBL" id="JAUSQX010000001">
    <property type="protein sequence ID" value="MDP9806461.1"/>
    <property type="molecule type" value="Genomic_DNA"/>
</dbReference>
<dbReference type="InterPro" id="IPR020846">
    <property type="entry name" value="MFS_dom"/>
</dbReference>
<dbReference type="PANTHER" id="PTHR43045:SF1">
    <property type="entry name" value="SHIKIMATE TRANSPORTER"/>
    <property type="match status" value="1"/>
</dbReference>
<dbReference type="PROSITE" id="PS50850">
    <property type="entry name" value="MFS"/>
    <property type="match status" value="1"/>
</dbReference>
<feature type="transmembrane region" description="Helical" evidence="7">
    <location>
        <begin position="296"/>
        <end position="317"/>
    </location>
</feature>
<evidence type="ECO:0000256" key="2">
    <source>
        <dbReference type="ARBA" id="ARBA00022448"/>
    </source>
</evidence>
<keyword evidence="5 7" id="KW-1133">Transmembrane helix</keyword>
<feature type="transmembrane region" description="Helical" evidence="7">
    <location>
        <begin position="126"/>
        <end position="146"/>
    </location>
</feature>
<dbReference type="PANTHER" id="PTHR43045">
    <property type="entry name" value="SHIKIMATE TRANSPORTER"/>
    <property type="match status" value="1"/>
</dbReference>
<feature type="domain" description="Major facilitator superfamily (MFS) profile" evidence="8">
    <location>
        <begin position="25"/>
        <end position="443"/>
    </location>
</feature>
<feature type="transmembrane region" description="Helical" evidence="7">
    <location>
        <begin position="101"/>
        <end position="120"/>
    </location>
</feature>
<evidence type="ECO:0000313" key="9">
    <source>
        <dbReference type="EMBL" id="MDP9806461.1"/>
    </source>
</evidence>
<dbReference type="Pfam" id="PF00083">
    <property type="entry name" value="Sugar_tr"/>
    <property type="match status" value="1"/>
</dbReference>
<evidence type="ECO:0000259" key="8">
    <source>
        <dbReference type="PROSITE" id="PS50850"/>
    </source>
</evidence>
<organism evidence="9 10">
    <name type="scientific">Trueperella bonasi</name>
    <dbReference type="NCBI Taxonomy" id="312286"/>
    <lineage>
        <taxon>Bacteria</taxon>
        <taxon>Bacillati</taxon>
        <taxon>Actinomycetota</taxon>
        <taxon>Actinomycetes</taxon>
        <taxon>Actinomycetales</taxon>
        <taxon>Actinomycetaceae</taxon>
        <taxon>Trueperella</taxon>
    </lineage>
</organism>
<keyword evidence="6 7" id="KW-0472">Membrane</keyword>
<evidence type="ECO:0000256" key="7">
    <source>
        <dbReference type="SAM" id="Phobius"/>
    </source>
</evidence>
<dbReference type="RefSeq" id="WP_307682686.1">
    <property type="nucleotide sequence ID" value="NZ_JAUSQX010000001.1"/>
</dbReference>
<keyword evidence="4 7" id="KW-0812">Transmembrane</keyword>
<proteinExistence type="predicted"/>
<evidence type="ECO:0000256" key="1">
    <source>
        <dbReference type="ARBA" id="ARBA00004651"/>
    </source>
</evidence>
<dbReference type="PROSITE" id="PS00216">
    <property type="entry name" value="SUGAR_TRANSPORT_1"/>
    <property type="match status" value="1"/>
</dbReference>
<evidence type="ECO:0000256" key="3">
    <source>
        <dbReference type="ARBA" id="ARBA00022475"/>
    </source>
</evidence>
<evidence type="ECO:0000256" key="4">
    <source>
        <dbReference type="ARBA" id="ARBA00022692"/>
    </source>
</evidence>
<feature type="transmembrane region" description="Helical" evidence="7">
    <location>
        <begin position="418"/>
        <end position="438"/>
    </location>
</feature>
<keyword evidence="2" id="KW-0813">Transport</keyword>
<feature type="transmembrane region" description="Helical" evidence="7">
    <location>
        <begin position="351"/>
        <end position="369"/>
    </location>
</feature>
<dbReference type="InterPro" id="IPR036259">
    <property type="entry name" value="MFS_trans_sf"/>
</dbReference>